<organism evidence="1 2">
    <name type="scientific">Liparis tanakae</name>
    <name type="common">Tanaka's snailfish</name>
    <dbReference type="NCBI Taxonomy" id="230148"/>
    <lineage>
        <taxon>Eukaryota</taxon>
        <taxon>Metazoa</taxon>
        <taxon>Chordata</taxon>
        <taxon>Craniata</taxon>
        <taxon>Vertebrata</taxon>
        <taxon>Euteleostomi</taxon>
        <taxon>Actinopterygii</taxon>
        <taxon>Neopterygii</taxon>
        <taxon>Teleostei</taxon>
        <taxon>Neoteleostei</taxon>
        <taxon>Acanthomorphata</taxon>
        <taxon>Eupercaria</taxon>
        <taxon>Perciformes</taxon>
        <taxon>Cottioidei</taxon>
        <taxon>Cottales</taxon>
        <taxon>Liparidae</taxon>
        <taxon>Liparis</taxon>
    </lineage>
</organism>
<evidence type="ECO:0000313" key="2">
    <source>
        <dbReference type="Proteomes" id="UP000314294"/>
    </source>
</evidence>
<dbReference type="Proteomes" id="UP000314294">
    <property type="component" value="Unassembled WGS sequence"/>
</dbReference>
<evidence type="ECO:0000313" key="1">
    <source>
        <dbReference type="EMBL" id="TNN79784.1"/>
    </source>
</evidence>
<sequence length="92" mass="10220">MVMSAGTEHGIRVIRRWGSSIIDGWKQHLITEWALRLISSTVFFLESWSDPAPAMRPVASSVAPPAAELSTSRRTPGKTDLSKIQYYMEAVS</sequence>
<accession>A0A4Z2IQI6</accession>
<reference evidence="1 2" key="1">
    <citation type="submission" date="2019-03" db="EMBL/GenBank/DDBJ databases">
        <title>First draft genome of Liparis tanakae, snailfish: a comprehensive survey of snailfish specific genes.</title>
        <authorList>
            <person name="Kim W."/>
            <person name="Song I."/>
            <person name="Jeong J.-H."/>
            <person name="Kim D."/>
            <person name="Kim S."/>
            <person name="Ryu S."/>
            <person name="Song J.Y."/>
            <person name="Lee S.K."/>
        </authorList>
    </citation>
    <scope>NUCLEOTIDE SEQUENCE [LARGE SCALE GENOMIC DNA]</scope>
    <source>
        <tissue evidence="1">Muscle</tissue>
    </source>
</reference>
<dbReference type="AlphaFoldDB" id="A0A4Z2IQI6"/>
<protein>
    <submittedName>
        <fullName evidence="1">Uncharacterized protein</fullName>
    </submittedName>
</protein>
<keyword evidence="2" id="KW-1185">Reference proteome</keyword>
<gene>
    <name evidence="1" type="ORF">EYF80_010018</name>
</gene>
<dbReference type="EMBL" id="SRLO01000061">
    <property type="protein sequence ID" value="TNN79784.1"/>
    <property type="molecule type" value="Genomic_DNA"/>
</dbReference>
<name>A0A4Z2IQI6_9TELE</name>
<proteinExistence type="predicted"/>
<comment type="caution">
    <text evidence="1">The sequence shown here is derived from an EMBL/GenBank/DDBJ whole genome shotgun (WGS) entry which is preliminary data.</text>
</comment>